<keyword evidence="2" id="KW-1185">Reference proteome</keyword>
<organism evidence="1 2">
    <name type="scientific">Lujinxingia litoralis</name>
    <dbReference type="NCBI Taxonomy" id="2211119"/>
    <lineage>
        <taxon>Bacteria</taxon>
        <taxon>Deltaproteobacteria</taxon>
        <taxon>Bradymonadales</taxon>
        <taxon>Lujinxingiaceae</taxon>
        <taxon>Lujinxingia</taxon>
    </lineage>
</organism>
<comment type="caution">
    <text evidence="1">The sequence shown here is derived from an EMBL/GenBank/DDBJ whole genome shotgun (WGS) entry which is preliminary data.</text>
</comment>
<name>A0A328C6Y2_9DELT</name>
<proteinExistence type="predicted"/>
<dbReference type="AlphaFoldDB" id="A0A328C6Y2"/>
<sequence length="1261" mass="136029">MRRFGGLSRLAIGTVVAIGLLTGCRDVVRVEGELAAAAFKSAATSLTKDPAGRWYVVVAPGQALSPYAVIEYQGQVHAFWTAARGERSAELLPLTRVPIEWFNGAMQHPGATTTTLVEGFSDELLASTVGMWAGGDSKEIRWLGPMPTGLQSAVVLRATGGGDAGLSERMVGTLVVDEQGVHRAETGFSAAEGPYLVIPEAPVMTPQPTLATYTGEGIPEEVLADVVERGAAQAVRTLAELREVGAGRGAEILVGEGAQGLLVGLSTEGLSPGFGPGAQRLALAESGVWVGPQATEEMRRHVLEAMVAIYHGYPLKAAYHLAQVEGLSVDGSVPGAELRQLDLLAAAGYGAWARRELAREAEGYGAEASLAIARAYAYEGQWDAVVIYAERAAGYFERWPTPQRELGRARAYELGALASVWAGRERGLERAQQRLARALTEVQRVDDPLRAGRIARVRGWLALNLGNAEEAEEHLELARQGFARAGSRYEEGRLALNAAYAFYVHGARDSALRAYRRWEREHAPEARPEQQIMARALAVALAVEGAPTPGEESWAQLRARARELRAWDALLFASIEHYQTRHYEGADATGLGRAVLLASSHTALSLLDKRIDGALAGICAEVLFVTSAGPLGGQPVYQCASVAERYFDDITSVEPLFGAAYRFLQHGDLTGARAALAYVKEGTPGARDWAITRAQIYLLEAAILIDEGRDEDVPAALSAAYGLLDQALPAGQRPDVLLRLAESFDLRGFDDLAIPLTEAALEAALSGYSKSLAYDAALALAERLWRAQRWEDLAALESPESALHAARVTLYRAQAEAMLANAGTARELSEEALAQARQFGDLQRLSVGLLALELALERRDLEEVARLGEQLQSDAEGARQSVRNSEAGRVLQARLQTLRARYDGLTGERERAITRMDLAREMFDGLALDVAPGVRAEVLEGSARVTPSGDKARAHTEALRTLFDAVSRGDDRRARREIARRLAGQLIMLNEGARALEVVSLINARGDAISGVRAYAHCVRGEALGLIGKEAARYHLERCAQQAPADGELASRSLLLTALSTPEASLAYRAELAAHLLQNHSDRLSPFERQRFELIAGLAAGLVRLDPEAEAELRKRITQAPDTPARMEAVRELGEALLKAGHFEELERLLHAESSTFHAPGVDGAPYLALLRLSSLVHQARPFEALAYASRVLVEAPTQTPHDEARVALLMANAYLQQGQPLVAQVALERAREAIRTMPEPHDAALVAEFEALESAARPSR</sequence>
<dbReference type="RefSeq" id="WP_111728963.1">
    <property type="nucleotide sequence ID" value="NZ_QHKO01000002.1"/>
</dbReference>
<gene>
    <name evidence="1" type="ORF">DL240_05980</name>
</gene>
<protein>
    <submittedName>
        <fullName evidence="1">Uncharacterized protein</fullName>
    </submittedName>
</protein>
<accession>A0A328C6Y2</accession>
<dbReference type="PROSITE" id="PS51257">
    <property type="entry name" value="PROKAR_LIPOPROTEIN"/>
    <property type="match status" value="1"/>
</dbReference>
<evidence type="ECO:0000313" key="2">
    <source>
        <dbReference type="Proteomes" id="UP000249169"/>
    </source>
</evidence>
<dbReference type="EMBL" id="QHKO01000002">
    <property type="protein sequence ID" value="RAL23705.1"/>
    <property type="molecule type" value="Genomic_DNA"/>
</dbReference>
<reference evidence="1 2" key="1">
    <citation type="submission" date="2018-05" db="EMBL/GenBank/DDBJ databases">
        <title>Lujinxingia marina gen. nov. sp. nov., a new facultative anaerobic member of the class Deltaproteobacteria, and proposal of Lujinxingaceae fam. nov.</title>
        <authorList>
            <person name="Li C.-M."/>
        </authorList>
    </citation>
    <scope>NUCLEOTIDE SEQUENCE [LARGE SCALE GENOMIC DNA]</scope>
    <source>
        <strain evidence="1 2">B210</strain>
    </source>
</reference>
<dbReference type="Proteomes" id="UP000249169">
    <property type="component" value="Unassembled WGS sequence"/>
</dbReference>
<dbReference type="OrthoDB" id="5476371at2"/>
<evidence type="ECO:0000313" key="1">
    <source>
        <dbReference type="EMBL" id="RAL23705.1"/>
    </source>
</evidence>